<evidence type="ECO:0000256" key="1">
    <source>
        <dbReference type="ARBA" id="ARBA00022490"/>
    </source>
</evidence>
<protein>
    <recommendedName>
        <fullName evidence="6">Methyltransferase small domain-containing protein</fullName>
    </recommendedName>
</protein>
<dbReference type="Gene3D" id="3.40.50.150">
    <property type="entry name" value="Vaccinia Virus protein VP39"/>
    <property type="match status" value="1"/>
</dbReference>
<dbReference type="SUPFAM" id="SSF53335">
    <property type="entry name" value="S-adenosyl-L-methionine-dependent methyltransferases"/>
    <property type="match status" value="1"/>
</dbReference>
<evidence type="ECO:0000259" key="6">
    <source>
        <dbReference type="Pfam" id="PF05175"/>
    </source>
</evidence>
<reference evidence="7 8" key="1">
    <citation type="submission" date="2019-12" db="EMBL/GenBank/DDBJ databases">
        <title>Litoreibacter badius sp. nov., a novel bacteriochlorophyll a-containing bacterium in the genus Litoreibacter.</title>
        <authorList>
            <person name="Kanamuro M."/>
            <person name="Takabe Y."/>
            <person name="Mori K."/>
            <person name="Takaichi S."/>
            <person name="Hanada S."/>
        </authorList>
    </citation>
    <scope>NUCLEOTIDE SEQUENCE [LARGE SCALE GENOMIC DNA]</scope>
    <source>
        <strain evidence="7 8">K6</strain>
    </source>
</reference>
<dbReference type="Proteomes" id="UP000436822">
    <property type="component" value="Unassembled WGS sequence"/>
</dbReference>
<dbReference type="AlphaFoldDB" id="A0A6N6JET1"/>
<dbReference type="GO" id="GO:0008170">
    <property type="term" value="F:N-methyltransferase activity"/>
    <property type="evidence" value="ECO:0007669"/>
    <property type="project" value="UniProtKB-ARBA"/>
</dbReference>
<dbReference type="Pfam" id="PF05175">
    <property type="entry name" value="MTS"/>
    <property type="match status" value="1"/>
</dbReference>
<keyword evidence="4" id="KW-0808">Transferase</keyword>
<dbReference type="PANTHER" id="PTHR47816:SF4">
    <property type="entry name" value="RIBOSOMAL RNA SMALL SUBUNIT METHYLTRANSFERASE C"/>
    <property type="match status" value="1"/>
</dbReference>
<dbReference type="CDD" id="cd02440">
    <property type="entry name" value="AdoMet_MTases"/>
    <property type="match status" value="1"/>
</dbReference>
<dbReference type="PROSITE" id="PS00092">
    <property type="entry name" value="N6_MTASE"/>
    <property type="match status" value="1"/>
</dbReference>
<keyword evidence="8" id="KW-1185">Reference proteome</keyword>
<dbReference type="GO" id="GO:0032259">
    <property type="term" value="P:methylation"/>
    <property type="evidence" value="ECO:0007669"/>
    <property type="project" value="UniProtKB-KW"/>
</dbReference>
<evidence type="ECO:0000256" key="5">
    <source>
        <dbReference type="ARBA" id="ARBA00022691"/>
    </source>
</evidence>
<keyword evidence="1" id="KW-0963">Cytoplasm</keyword>
<dbReference type="InterPro" id="IPR007848">
    <property type="entry name" value="Small_mtfrase_dom"/>
</dbReference>
<name>A0A6N6JET1_9RHOB</name>
<evidence type="ECO:0000256" key="2">
    <source>
        <dbReference type="ARBA" id="ARBA00022552"/>
    </source>
</evidence>
<dbReference type="InterPro" id="IPR002052">
    <property type="entry name" value="DNA_methylase_N6_adenine_CS"/>
</dbReference>
<dbReference type="GO" id="GO:0006364">
    <property type="term" value="P:rRNA processing"/>
    <property type="evidence" value="ECO:0007669"/>
    <property type="project" value="UniProtKB-KW"/>
</dbReference>
<dbReference type="GO" id="GO:0003676">
    <property type="term" value="F:nucleic acid binding"/>
    <property type="evidence" value="ECO:0007669"/>
    <property type="project" value="InterPro"/>
</dbReference>
<organism evidence="7 8">
    <name type="scientific">Litoreibacter roseus</name>
    <dbReference type="NCBI Taxonomy" id="2601869"/>
    <lineage>
        <taxon>Bacteria</taxon>
        <taxon>Pseudomonadati</taxon>
        <taxon>Pseudomonadota</taxon>
        <taxon>Alphaproteobacteria</taxon>
        <taxon>Rhodobacterales</taxon>
        <taxon>Roseobacteraceae</taxon>
        <taxon>Litoreibacter</taxon>
    </lineage>
</organism>
<feature type="domain" description="Methyltransferase small" evidence="6">
    <location>
        <begin position="76"/>
        <end position="236"/>
    </location>
</feature>
<accession>A0A6N6JET1</accession>
<keyword evidence="5" id="KW-0949">S-adenosyl-L-methionine</keyword>
<evidence type="ECO:0000313" key="8">
    <source>
        <dbReference type="Proteomes" id="UP000436822"/>
    </source>
</evidence>
<dbReference type="InterPro" id="IPR046977">
    <property type="entry name" value="RsmC/RlmG"/>
</dbReference>
<dbReference type="InterPro" id="IPR029063">
    <property type="entry name" value="SAM-dependent_MTases_sf"/>
</dbReference>
<evidence type="ECO:0000256" key="3">
    <source>
        <dbReference type="ARBA" id="ARBA00022603"/>
    </source>
</evidence>
<keyword evidence="2" id="KW-0698">rRNA processing</keyword>
<gene>
    <name evidence="7" type="ORF">KIN_19350</name>
</gene>
<dbReference type="GO" id="GO:0008757">
    <property type="term" value="F:S-adenosylmethionine-dependent methyltransferase activity"/>
    <property type="evidence" value="ECO:0007669"/>
    <property type="project" value="InterPro"/>
</dbReference>
<dbReference type="PANTHER" id="PTHR47816">
    <property type="entry name" value="RIBOSOMAL RNA SMALL SUBUNIT METHYLTRANSFERASE C"/>
    <property type="match status" value="1"/>
</dbReference>
<proteinExistence type="predicted"/>
<comment type="caution">
    <text evidence="7">The sequence shown here is derived from an EMBL/GenBank/DDBJ whole genome shotgun (WGS) entry which is preliminary data.</text>
</comment>
<sequence>MALIASAMDNTAEGGLIILDGDKTDGVESVIKTLRYHVALEGSYSKAHGKLVWFIRPLRPPNIDEWRPKPAHLENGFTTVPGIFSADGADRGSRLLAETLPELSGKVADLGAGWGYLSRHILLSPDVVRLDLIEADHTALEMAKVNVPDQRAVFKWTDAREVEGSYDVVVTNPPFHTSRQPDPVIGQAFLKRAAAILQPKGEAWIVANRNLPYEQTLGRVFKDVDTVLQQNGYKIFRARKPKTANA</sequence>
<keyword evidence="3" id="KW-0489">Methyltransferase</keyword>
<dbReference type="EMBL" id="BLJE01000002">
    <property type="protein sequence ID" value="GFE64861.1"/>
    <property type="molecule type" value="Genomic_DNA"/>
</dbReference>
<evidence type="ECO:0000256" key="4">
    <source>
        <dbReference type="ARBA" id="ARBA00022679"/>
    </source>
</evidence>
<evidence type="ECO:0000313" key="7">
    <source>
        <dbReference type="EMBL" id="GFE64861.1"/>
    </source>
</evidence>